<protein>
    <submittedName>
        <fullName evidence="3">Uncharacterized protein</fullName>
    </submittedName>
</protein>
<proteinExistence type="predicted"/>
<evidence type="ECO:0000256" key="1">
    <source>
        <dbReference type="SAM" id="Phobius"/>
    </source>
</evidence>
<evidence type="ECO:0000256" key="2">
    <source>
        <dbReference type="SAM" id="SignalP"/>
    </source>
</evidence>
<evidence type="ECO:0000313" key="3">
    <source>
        <dbReference type="EnsemblPlants" id="AET2Gv20743700.22"/>
    </source>
</evidence>
<keyword evidence="1" id="KW-0812">Transmembrane</keyword>
<name>A0A453C5W6_AEGTS</name>
<dbReference type="Gramene" id="AET2Gv20743700.22">
    <property type="protein sequence ID" value="AET2Gv20743700.22"/>
    <property type="gene ID" value="AET2Gv20743700"/>
</dbReference>
<feature type="transmembrane region" description="Helical" evidence="1">
    <location>
        <begin position="88"/>
        <end position="105"/>
    </location>
</feature>
<keyword evidence="1" id="KW-1133">Transmembrane helix</keyword>
<dbReference type="Proteomes" id="UP000015105">
    <property type="component" value="Chromosome 2D"/>
</dbReference>
<keyword evidence="1" id="KW-0472">Membrane</keyword>
<reference evidence="3" key="4">
    <citation type="submission" date="2019-03" db="UniProtKB">
        <authorList>
            <consortium name="EnsemblPlants"/>
        </authorList>
    </citation>
    <scope>IDENTIFICATION</scope>
</reference>
<accession>A0A453C5W6</accession>
<organism evidence="3 4">
    <name type="scientific">Aegilops tauschii subsp. strangulata</name>
    <name type="common">Goatgrass</name>
    <dbReference type="NCBI Taxonomy" id="200361"/>
    <lineage>
        <taxon>Eukaryota</taxon>
        <taxon>Viridiplantae</taxon>
        <taxon>Streptophyta</taxon>
        <taxon>Embryophyta</taxon>
        <taxon>Tracheophyta</taxon>
        <taxon>Spermatophyta</taxon>
        <taxon>Magnoliopsida</taxon>
        <taxon>Liliopsida</taxon>
        <taxon>Poales</taxon>
        <taxon>Poaceae</taxon>
        <taxon>BOP clade</taxon>
        <taxon>Pooideae</taxon>
        <taxon>Triticodae</taxon>
        <taxon>Triticeae</taxon>
        <taxon>Triticinae</taxon>
        <taxon>Aegilops</taxon>
    </lineage>
</organism>
<sequence length="107" mass="12419">MWYIFVLGLFLLSASKEAGKQTSSDLWARVRKRERRRKGKFFVFSGVTNEAYKAEPTILVSNPPRIYRILNRKGLFADYKRLMWSNQLIPYTCAVLTFVFVAAVAHP</sequence>
<keyword evidence="2" id="KW-0732">Signal</keyword>
<dbReference type="EnsemblPlants" id="AET2Gv20743700.22">
    <property type="protein sequence ID" value="AET2Gv20743700.22"/>
    <property type="gene ID" value="AET2Gv20743700"/>
</dbReference>
<feature type="signal peptide" evidence="2">
    <location>
        <begin position="1"/>
        <end position="18"/>
    </location>
</feature>
<reference evidence="4" key="1">
    <citation type="journal article" date="2014" name="Science">
        <title>Ancient hybridizations among the ancestral genomes of bread wheat.</title>
        <authorList>
            <consortium name="International Wheat Genome Sequencing Consortium,"/>
            <person name="Marcussen T."/>
            <person name="Sandve S.R."/>
            <person name="Heier L."/>
            <person name="Spannagl M."/>
            <person name="Pfeifer M."/>
            <person name="Jakobsen K.S."/>
            <person name="Wulff B.B."/>
            <person name="Steuernagel B."/>
            <person name="Mayer K.F."/>
            <person name="Olsen O.A."/>
        </authorList>
    </citation>
    <scope>NUCLEOTIDE SEQUENCE [LARGE SCALE GENOMIC DNA]</scope>
    <source>
        <strain evidence="4">cv. AL8/78</strain>
    </source>
</reference>
<evidence type="ECO:0000313" key="4">
    <source>
        <dbReference type="Proteomes" id="UP000015105"/>
    </source>
</evidence>
<reference evidence="4" key="2">
    <citation type="journal article" date="2017" name="Nat. Plants">
        <title>The Aegilops tauschii genome reveals multiple impacts of transposons.</title>
        <authorList>
            <person name="Zhao G."/>
            <person name="Zou C."/>
            <person name="Li K."/>
            <person name="Wang K."/>
            <person name="Li T."/>
            <person name="Gao L."/>
            <person name="Zhang X."/>
            <person name="Wang H."/>
            <person name="Yang Z."/>
            <person name="Liu X."/>
            <person name="Jiang W."/>
            <person name="Mao L."/>
            <person name="Kong X."/>
            <person name="Jiao Y."/>
            <person name="Jia J."/>
        </authorList>
    </citation>
    <scope>NUCLEOTIDE SEQUENCE [LARGE SCALE GENOMIC DNA]</scope>
    <source>
        <strain evidence="4">cv. AL8/78</strain>
    </source>
</reference>
<reference evidence="3" key="5">
    <citation type="journal article" date="2021" name="G3 (Bethesda)">
        <title>Aegilops tauschii genome assembly Aet v5.0 features greater sequence contiguity and improved annotation.</title>
        <authorList>
            <person name="Wang L."/>
            <person name="Zhu T."/>
            <person name="Rodriguez J.C."/>
            <person name="Deal K.R."/>
            <person name="Dubcovsky J."/>
            <person name="McGuire P.E."/>
            <person name="Lux T."/>
            <person name="Spannagl M."/>
            <person name="Mayer K.F.X."/>
            <person name="Baldrich P."/>
            <person name="Meyers B.C."/>
            <person name="Huo N."/>
            <person name="Gu Y.Q."/>
            <person name="Zhou H."/>
            <person name="Devos K.M."/>
            <person name="Bennetzen J.L."/>
            <person name="Unver T."/>
            <person name="Budak H."/>
            <person name="Gulick P.J."/>
            <person name="Galiba G."/>
            <person name="Kalapos B."/>
            <person name="Nelson D.R."/>
            <person name="Li P."/>
            <person name="You F.M."/>
            <person name="Luo M.C."/>
            <person name="Dvorak J."/>
        </authorList>
    </citation>
    <scope>NUCLEOTIDE SEQUENCE [LARGE SCALE GENOMIC DNA]</scope>
    <source>
        <strain evidence="3">cv. AL8/78</strain>
    </source>
</reference>
<keyword evidence="4" id="KW-1185">Reference proteome</keyword>
<dbReference type="AlphaFoldDB" id="A0A453C5W6"/>
<reference evidence="3" key="3">
    <citation type="journal article" date="2017" name="Nature">
        <title>Genome sequence of the progenitor of the wheat D genome Aegilops tauschii.</title>
        <authorList>
            <person name="Luo M.C."/>
            <person name="Gu Y.Q."/>
            <person name="Puiu D."/>
            <person name="Wang H."/>
            <person name="Twardziok S.O."/>
            <person name="Deal K.R."/>
            <person name="Huo N."/>
            <person name="Zhu T."/>
            <person name="Wang L."/>
            <person name="Wang Y."/>
            <person name="McGuire P.E."/>
            <person name="Liu S."/>
            <person name="Long H."/>
            <person name="Ramasamy R.K."/>
            <person name="Rodriguez J.C."/>
            <person name="Van S.L."/>
            <person name="Yuan L."/>
            <person name="Wang Z."/>
            <person name="Xia Z."/>
            <person name="Xiao L."/>
            <person name="Anderson O.D."/>
            <person name="Ouyang S."/>
            <person name="Liang Y."/>
            <person name="Zimin A.V."/>
            <person name="Pertea G."/>
            <person name="Qi P."/>
            <person name="Bennetzen J.L."/>
            <person name="Dai X."/>
            <person name="Dawson M.W."/>
            <person name="Muller H.G."/>
            <person name="Kugler K."/>
            <person name="Rivarola-Duarte L."/>
            <person name="Spannagl M."/>
            <person name="Mayer K.F.X."/>
            <person name="Lu F.H."/>
            <person name="Bevan M.W."/>
            <person name="Leroy P."/>
            <person name="Li P."/>
            <person name="You F.M."/>
            <person name="Sun Q."/>
            <person name="Liu Z."/>
            <person name="Lyons E."/>
            <person name="Wicker T."/>
            <person name="Salzberg S.L."/>
            <person name="Devos K.M."/>
            <person name="Dvorak J."/>
        </authorList>
    </citation>
    <scope>NUCLEOTIDE SEQUENCE [LARGE SCALE GENOMIC DNA]</scope>
    <source>
        <strain evidence="3">cv. AL8/78</strain>
    </source>
</reference>
<feature type="chain" id="PRO_5019349421" evidence="2">
    <location>
        <begin position="19"/>
        <end position="107"/>
    </location>
</feature>